<keyword evidence="3" id="KW-1185">Reference proteome</keyword>
<feature type="transmembrane region" description="Helical" evidence="1">
    <location>
        <begin position="248"/>
        <end position="268"/>
    </location>
</feature>
<keyword evidence="1" id="KW-0812">Transmembrane</keyword>
<feature type="transmembrane region" description="Helical" evidence="1">
    <location>
        <begin position="29"/>
        <end position="50"/>
    </location>
</feature>
<evidence type="ECO:0008006" key="4">
    <source>
        <dbReference type="Google" id="ProtNLM"/>
    </source>
</evidence>
<reference evidence="2 3" key="1">
    <citation type="submission" date="2016-04" db="EMBL/GenBank/DDBJ databases">
        <title>First whole genome shotgun sequence of the bacterium Enteractinococcus sp. strain UASWS1574.</title>
        <authorList>
            <person name="Crovadore J."/>
            <person name="Chablais R."/>
            <person name="Lefort F."/>
        </authorList>
    </citation>
    <scope>NUCLEOTIDE SEQUENCE [LARGE SCALE GENOMIC DNA]</scope>
    <source>
        <strain evidence="2 3">UASWS1574</strain>
    </source>
</reference>
<evidence type="ECO:0000313" key="2">
    <source>
        <dbReference type="EMBL" id="OAV59414.1"/>
    </source>
</evidence>
<name>A0A1B7LWI3_9MICC</name>
<evidence type="ECO:0000256" key="1">
    <source>
        <dbReference type="SAM" id="Phobius"/>
    </source>
</evidence>
<accession>A0A1B7LWI3</accession>
<keyword evidence="1" id="KW-0472">Membrane</keyword>
<protein>
    <recommendedName>
        <fullName evidence="4">Cytochrome oxidase subunit I profile domain-containing protein</fullName>
    </recommendedName>
</protein>
<keyword evidence="1" id="KW-1133">Transmembrane helix</keyword>
<feature type="transmembrane region" description="Helical" evidence="1">
    <location>
        <begin position="216"/>
        <end position="236"/>
    </location>
</feature>
<gene>
    <name evidence="2" type="ORF">A6F49_16335</name>
</gene>
<comment type="caution">
    <text evidence="2">The sequence shown here is derived from an EMBL/GenBank/DDBJ whole genome shotgun (WGS) entry which is preliminary data.</text>
</comment>
<sequence>MLIASGIFHGIVILATGGSFDGPLSWRKPMLFGLSFGITAATIALICPALRLSKTVSWVLLGSLGLASVAETALITMQTWRGVPSHFNFTTTFDAMVFQAMGIIVAIVATTLLILTVLSFTNMRRGPSSIILAIRVGMLLLLAGQVLGALIIAHGVQPAVVGHDDAVFGPSGVVFGDAGILKYPHGIAMHAIQVLPVIGLLGLFTQWSPTRRYATVSAASLGYVLIVLVSTLQAYSGRGGLSLSWFEVGLLVLGVLLLIGSGLLSLVATDWRRLLTGQPMLQQR</sequence>
<dbReference type="Proteomes" id="UP000078292">
    <property type="component" value="Unassembled WGS sequence"/>
</dbReference>
<feature type="transmembrane region" description="Helical" evidence="1">
    <location>
        <begin position="132"/>
        <end position="153"/>
    </location>
</feature>
<dbReference type="AlphaFoldDB" id="A0A1B7LWI3"/>
<proteinExistence type="predicted"/>
<feature type="transmembrane region" description="Helical" evidence="1">
    <location>
        <begin position="97"/>
        <end position="120"/>
    </location>
</feature>
<feature type="transmembrane region" description="Helical" evidence="1">
    <location>
        <begin position="187"/>
        <end position="204"/>
    </location>
</feature>
<evidence type="ECO:0000313" key="3">
    <source>
        <dbReference type="Proteomes" id="UP000078292"/>
    </source>
</evidence>
<organism evidence="2 3">
    <name type="scientific">Enteractinococcus helveticum</name>
    <dbReference type="NCBI Taxonomy" id="1837282"/>
    <lineage>
        <taxon>Bacteria</taxon>
        <taxon>Bacillati</taxon>
        <taxon>Actinomycetota</taxon>
        <taxon>Actinomycetes</taxon>
        <taxon>Micrococcales</taxon>
        <taxon>Micrococcaceae</taxon>
    </lineage>
</organism>
<feature type="transmembrane region" description="Helical" evidence="1">
    <location>
        <begin position="57"/>
        <end position="77"/>
    </location>
</feature>
<dbReference type="EMBL" id="LXEY01000022">
    <property type="protein sequence ID" value="OAV59414.1"/>
    <property type="molecule type" value="Genomic_DNA"/>
</dbReference>